<gene>
    <name evidence="1" type="primary">Acey_s0397.g709</name>
    <name evidence="1" type="ORF">Y032_0397g709</name>
</gene>
<name>A0A016RR90_9BILA</name>
<accession>A0A016RR90</accession>
<keyword evidence="2" id="KW-1185">Reference proteome</keyword>
<evidence type="ECO:0000313" key="1">
    <source>
        <dbReference type="EMBL" id="EYB80920.1"/>
    </source>
</evidence>
<reference evidence="2" key="1">
    <citation type="journal article" date="2015" name="Nat. Genet.">
        <title>The genome and transcriptome of the zoonotic hookworm Ancylostoma ceylanicum identify infection-specific gene families.</title>
        <authorList>
            <person name="Schwarz E.M."/>
            <person name="Hu Y."/>
            <person name="Antoshechkin I."/>
            <person name="Miller M.M."/>
            <person name="Sternberg P.W."/>
            <person name="Aroian R.V."/>
        </authorList>
    </citation>
    <scope>NUCLEOTIDE SEQUENCE</scope>
    <source>
        <strain evidence="2">HY135</strain>
    </source>
</reference>
<dbReference type="Proteomes" id="UP000024635">
    <property type="component" value="Unassembled WGS sequence"/>
</dbReference>
<protein>
    <submittedName>
        <fullName evidence="1">Uncharacterized protein</fullName>
    </submittedName>
</protein>
<sequence>MPVKLLKTAANNGINLDAYVERIEKPTVDIRDASGNQMLFFDAIQLGVFLEDRAEFIPFLVGKGLDEVVILGTDALQLLGIGLVKENPKNEAGKAEEPAIPKACNKVASKNSKNRVFVPPRAMKTITLATTSTLCEPVFWSSHPFYLTMYAGCPPKEK</sequence>
<organism evidence="1 2">
    <name type="scientific">Ancylostoma ceylanicum</name>
    <dbReference type="NCBI Taxonomy" id="53326"/>
    <lineage>
        <taxon>Eukaryota</taxon>
        <taxon>Metazoa</taxon>
        <taxon>Ecdysozoa</taxon>
        <taxon>Nematoda</taxon>
        <taxon>Chromadorea</taxon>
        <taxon>Rhabditida</taxon>
        <taxon>Rhabditina</taxon>
        <taxon>Rhabditomorpha</taxon>
        <taxon>Strongyloidea</taxon>
        <taxon>Ancylostomatidae</taxon>
        <taxon>Ancylostomatinae</taxon>
        <taxon>Ancylostoma</taxon>
    </lineage>
</organism>
<dbReference type="AlphaFoldDB" id="A0A016RR90"/>
<comment type="caution">
    <text evidence="1">The sequence shown here is derived from an EMBL/GenBank/DDBJ whole genome shotgun (WGS) entry which is preliminary data.</text>
</comment>
<proteinExistence type="predicted"/>
<dbReference type="EMBL" id="JARK01001733">
    <property type="protein sequence ID" value="EYB80920.1"/>
    <property type="molecule type" value="Genomic_DNA"/>
</dbReference>
<evidence type="ECO:0000313" key="2">
    <source>
        <dbReference type="Proteomes" id="UP000024635"/>
    </source>
</evidence>